<dbReference type="OrthoDB" id="60033at2759"/>
<dbReference type="PROSITE" id="PS50011">
    <property type="entry name" value="PROTEIN_KINASE_DOM"/>
    <property type="match status" value="1"/>
</dbReference>
<evidence type="ECO:0000256" key="2">
    <source>
        <dbReference type="ARBA" id="ARBA00012202"/>
    </source>
</evidence>
<dbReference type="EC" id="4.6.1.2" evidence="2 10"/>
<name>A0A3P7CEI5_SCHSO</name>
<feature type="domain" description="Protein kinase" evidence="11">
    <location>
        <begin position="551"/>
        <end position="818"/>
    </location>
</feature>
<evidence type="ECO:0000256" key="9">
    <source>
        <dbReference type="RuleBase" id="RU000405"/>
    </source>
</evidence>
<dbReference type="SMART" id="SM00044">
    <property type="entry name" value="CYCc"/>
    <property type="match status" value="1"/>
</dbReference>
<dbReference type="InterPro" id="IPR001245">
    <property type="entry name" value="Ser-Thr/Tyr_kinase_cat_dom"/>
</dbReference>
<dbReference type="CDD" id="cd07302">
    <property type="entry name" value="CHD"/>
    <property type="match status" value="1"/>
</dbReference>
<feature type="domain" description="Guanylate cyclase" evidence="12">
    <location>
        <begin position="891"/>
        <end position="1021"/>
    </location>
</feature>
<dbReference type="Pfam" id="PF07714">
    <property type="entry name" value="PK_Tyr_Ser-Thr"/>
    <property type="match status" value="1"/>
</dbReference>
<dbReference type="GO" id="GO:0005886">
    <property type="term" value="C:plasma membrane"/>
    <property type="evidence" value="ECO:0007669"/>
    <property type="project" value="TreeGrafter"/>
</dbReference>
<keyword evidence="5" id="KW-1133">Transmembrane helix</keyword>
<evidence type="ECO:0000313" key="13">
    <source>
        <dbReference type="EMBL" id="VDL92645.1"/>
    </source>
</evidence>
<keyword evidence="4" id="KW-0547">Nucleotide-binding</keyword>
<evidence type="ECO:0000256" key="10">
    <source>
        <dbReference type="RuleBase" id="RU003431"/>
    </source>
</evidence>
<dbReference type="PANTHER" id="PTHR11920:SF462">
    <property type="entry name" value="GUANYLATE CYCLASE"/>
    <property type="match status" value="1"/>
</dbReference>
<evidence type="ECO:0000256" key="5">
    <source>
        <dbReference type="ARBA" id="ARBA00022989"/>
    </source>
</evidence>
<dbReference type="AlphaFoldDB" id="A0A3P7CEI5"/>
<evidence type="ECO:0000259" key="11">
    <source>
        <dbReference type="PROSITE" id="PS50011"/>
    </source>
</evidence>
<proteinExistence type="inferred from homology"/>
<dbReference type="InterPro" id="IPR018297">
    <property type="entry name" value="A/G_cyclase_CS"/>
</dbReference>
<dbReference type="InterPro" id="IPR050401">
    <property type="entry name" value="Cyclic_nucleotide_synthase"/>
</dbReference>
<dbReference type="InterPro" id="IPR001054">
    <property type="entry name" value="A/G_cyclase"/>
</dbReference>
<comment type="similarity">
    <text evidence="9">Belongs to the adenylyl cyclase class-4/guanylyl cyclase family.</text>
</comment>
<dbReference type="STRING" id="70667.A0A3P7CEI5"/>
<accession>A0A3P7CEI5</accession>
<reference evidence="13 14" key="1">
    <citation type="submission" date="2018-11" db="EMBL/GenBank/DDBJ databases">
        <authorList>
            <consortium name="Pathogen Informatics"/>
        </authorList>
    </citation>
    <scope>NUCLEOTIDE SEQUENCE [LARGE SCALE GENOMIC DNA]</scope>
    <source>
        <strain evidence="13 14">NST_G2</strain>
    </source>
</reference>
<evidence type="ECO:0000259" key="12">
    <source>
        <dbReference type="PROSITE" id="PS50125"/>
    </source>
</evidence>
<evidence type="ECO:0000256" key="7">
    <source>
        <dbReference type="ARBA" id="ARBA00023239"/>
    </source>
</evidence>
<dbReference type="GO" id="GO:0035556">
    <property type="term" value="P:intracellular signal transduction"/>
    <property type="evidence" value="ECO:0007669"/>
    <property type="project" value="InterPro"/>
</dbReference>
<dbReference type="Proteomes" id="UP000275846">
    <property type="component" value="Unassembled WGS sequence"/>
</dbReference>
<keyword evidence="14" id="KW-1185">Reference proteome</keyword>
<dbReference type="Gene3D" id="3.30.70.1230">
    <property type="entry name" value="Nucleotide cyclase"/>
    <property type="match status" value="1"/>
</dbReference>
<evidence type="ECO:0000256" key="1">
    <source>
        <dbReference type="ARBA" id="ARBA00004167"/>
    </source>
</evidence>
<evidence type="ECO:0000256" key="6">
    <source>
        <dbReference type="ARBA" id="ARBA00023136"/>
    </source>
</evidence>
<keyword evidence="6" id="KW-0472">Membrane</keyword>
<keyword evidence="3" id="KW-0812">Transmembrane</keyword>
<evidence type="ECO:0000256" key="4">
    <source>
        <dbReference type="ARBA" id="ARBA00022741"/>
    </source>
</evidence>
<dbReference type="PANTHER" id="PTHR11920">
    <property type="entry name" value="GUANYLYL CYCLASE"/>
    <property type="match status" value="1"/>
</dbReference>
<keyword evidence="8 10" id="KW-0141">cGMP biosynthesis</keyword>
<keyword evidence="7 9" id="KW-0456">Lyase</keyword>
<evidence type="ECO:0000256" key="3">
    <source>
        <dbReference type="ARBA" id="ARBA00022692"/>
    </source>
</evidence>
<dbReference type="FunFam" id="3.30.70.1230:FF:000013">
    <property type="entry name" value="Guanylate cyclase"/>
    <property type="match status" value="1"/>
</dbReference>
<dbReference type="GO" id="GO:0004016">
    <property type="term" value="F:adenylate cyclase activity"/>
    <property type="evidence" value="ECO:0007669"/>
    <property type="project" value="TreeGrafter"/>
</dbReference>
<dbReference type="InterPro" id="IPR000719">
    <property type="entry name" value="Prot_kinase_dom"/>
</dbReference>
<dbReference type="GO" id="GO:0001653">
    <property type="term" value="F:peptide receptor activity"/>
    <property type="evidence" value="ECO:0007669"/>
    <property type="project" value="TreeGrafter"/>
</dbReference>
<dbReference type="GO" id="GO:0005524">
    <property type="term" value="F:ATP binding"/>
    <property type="evidence" value="ECO:0007669"/>
    <property type="project" value="InterPro"/>
</dbReference>
<dbReference type="Gene3D" id="1.10.510.10">
    <property type="entry name" value="Transferase(Phosphotransferase) domain 1"/>
    <property type="match status" value="1"/>
</dbReference>
<dbReference type="EMBL" id="UYSU01033611">
    <property type="protein sequence ID" value="VDL92645.1"/>
    <property type="molecule type" value="Genomic_DNA"/>
</dbReference>
<dbReference type="GO" id="GO:0004383">
    <property type="term" value="F:guanylate cyclase activity"/>
    <property type="evidence" value="ECO:0007669"/>
    <property type="project" value="UniProtKB-EC"/>
</dbReference>
<dbReference type="GO" id="GO:0004672">
    <property type="term" value="F:protein kinase activity"/>
    <property type="evidence" value="ECO:0007669"/>
    <property type="project" value="InterPro"/>
</dbReference>
<dbReference type="SUPFAM" id="SSF56112">
    <property type="entry name" value="Protein kinase-like (PK-like)"/>
    <property type="match status" value="1"/>
</dbReference>
<dbReference type="SUPFAM" id="SSF55073">
    <property type="entry name" value="Nucleotide cyclase"/>
    <property type="match status" value="1"/>
</dbReference>
<dbReference type="GO" id="GO:0007168">
    <property type="term" value="P:receptor guanylyl cyclase signaling pathway"/>
    <property type="evidence" value="ECO:0007669"/>
    <property type="project" value="TreeGrafter"/>
</dbReference>
<dbReference type="Pfam" id="PF00211">
    <property type="entry name" value="Guanylate_cyc"/>
    <property type="match status" value="1"/>
</dbReference>
<comment type="subcellular location">
    <subcellularLocation>
        <location evidence="1">Membrane</location>
        <topology evidence="1">Single-pass membrane protein</topology>
    </subcellularLocation>
</comment>
<dbReference type="InterPro" id="IPR011009">
    <property type="entry name" value="Kinase-like_dom_sf"/>
</dbReference>
<evidence type="ECO:0000313" key="14">
    <source>
        <dbReference type="Proteomes" id="UP000275846"/>
    </source>
</evidence>
<dbReference type="InterPro" id="IPR029787">
    <property type="entry name" value="Nucleotide_cyclase"/>
</dbReference>
<sequence>MFLVHCLHAQLKLNLFLTEDSCGPYFETFNYPSSITFPLKAVTSLEGWHRSGKPPELKLHVVYFKIPGCSLRRKGRTSALLDALRIMNETTVMGHEFSVFLGPPMTGDCGLVADWISLDDHGDLHDYGLYQISFVCRKNNRAETLATIVEKDDENPTGNIINMFSTAVRTKTYLKALKALLYRYRCKYILLYYELSPDITDNDFFAEELSILFQVNEVSRLRPGKTRFSVLRLENQTYDAIILLTRPALAKEFLLETRNVTAIQQGKIAIIHIEPTDMLTYDVLQLWRNELESGVDLGAAGQCLILMTTLPTRTVYQPNSSIYEQLNVKSGGGKLDPTKGLFAPMNSQDIYVPITPEITFHFEHYGTNEIRGLYDMFIFSLNPEASSACRNVSEMTFEEIFLLTDVILWPLIAVQNIGTKVWPGGSSGPNRNPCLIYNCEMASSVQEITLICLGGIIIIGGAYLIRILYISRQQGMQVLVEFVLRLIRSLHWGSVGTDDVCELVSPKRQPEAHQAIIATLRQTGQTSHDIVPDGKGNTSLTSLRLWPAAPEEGVARGGCGKFGSQTMGAEAHTTPETLTWFNPPVGTVARGVAAGKNPTTRSQRRLRQKRKVLRGNAKLILYTDDISFINEGKHVSGVSDIIAKKSINLDWEFKLSLLTDLIRGMKFIHSSNLRVHGRLKSRNCVIDSRWVLKITDFGLPEIYALYNHYPVVMPEDQLWTAPELLRDETADFVGTQRGDVYSFAIILHEIFFRTAPYGLPDTPAEEIVDKVWAGDPLFRPEILKTDIPPAYLEIMQRAWSEKPDHRPTFDEMNEHLKLMTIGKKTNIVDHMFKMMEKYSTDLEEQVSERTAELESEKRKKESLIARLLPPVVAESLKSGKSVAPETFEEVSIYFSDIVGFTTISALSTPLQVVSLLNDLYTMFDATIDNYDVYKVETIGDAYMVASGLPIRNGSRHAGEIAKMSLDLLSVCGTFKIRHMPNVPLRLRIGLHTGPCVAGVVGLTMPRYCLFGDTVNTASKMESTGAGLIQISQTFKEILDTIGGYTTEYRGTVELERGIEMNSYWLKDSIDFHKPLPTPPPLTALASLLPNFMAQLEMHPVEAVPPASKPANTGL</sequence>
<dbReference type="PROSITE" id="PS00452">
    <property type="entry name" value="GUANYLATE_CYCLASE_1"/>
    <property type="match status" value="1"/>
</dbReference>
<dbReference type="Gene3D" id="6.10.250.780">
    <property type="match status" value="1"/>
</dbReference>
<protein>
    <recommendedName>
        <fullName evidence="2 10">Guanylate cyclase</fullName>
        <ecNumber evidence="2 10">4.6.1.2</ecNumber>
    </recommendedName>
</protein>
<organism evidence="13 14">
    <name type="scientific">Schistocephalus solidus</name>
    <name type="common">Tapeworm</name>
    <dbReference type="NCBI Taxonomy" id="70667"/>
    <lineage>
        <taxon>Eukaryota</taxon>
        <taxon>Metazoa</taxon>
        <taxon>Spiralia</taxon>
        <taxon>Lophotrochozoa</taxon>
        <taxon>Platyhelminthes</taxon>
        <taxon>Cestoda</taxon>
        <taxon>Eucestoda</taxon>
        <taxon>Diphyllobothriidea</taxon>
        <taxon>Diphyllobothriidae</taxon>
        <taxon>Schistocephalus</taxon>
    </lineage>
</organism>
<evidence type="ECO:0000256" key="8">
    <source>
        <dbReference type="ARBA" id="ARBA00023293"/>
    </source>
</evidence>
<comment type="catalytic activity">
    <reaction evidence="10">
        <text>GTP = 3',5'-cyclic GMP + diphosphate</text>
        <dbReference type="Rhea" id="RHEA:13665"/>
        <dbReference type="ChEBI" id="CHEBI:33019"/>
        <dbReference type="ChEBI" id="CHEBI:37565"/>
        <dbReference type="ChEBI" id="CHEBI:57746"/>
        <dbReference type="EC" id="4.6.1.2"/>
    </reaction>
</comment>
<gene>
    <name evidence="13" type="ORF">SSLN_LOCUS6260</name>
</gene>
<dbReference type="PROSITE" id="PS50125">
    <property type="entry name" value="GUANYLATE_CYCLASE_2"/>
    <property type="match status" value="1"/>
</dbReference>